<keyword evidence="3" id="KW-0808">Transferase</keyword>
<evidence type="ECO:0000256" key="1">
    <source>
        <dbReference type="ARBA" id="ARBA00006734"/>
    </source>
</evidence>
<name>A0AA35PJB2_9SAUR</name>
<organism evidence="5 6">
    <name type="scientific">Podarcis lilfordi</name>
    <name type="common">Lilford's wall lizard</name>
    <dbReference type="NCBI Taxonomy" id="74358"/>
    <lineage>
        <taxon>Eukaryota</taxon>
        <taxon>Metazoa</taxon>
        <taxon>Chordata</taxon>
        <taxon>Craniata</taxon>
        <taxon>Vertebrata</taxon>
        <taxon>Euteleostomi</taxon>
        <taxon>Lepidosauria</taxon>
        <taxon>Squamata</taxon>
        <taxon>Bifurcata</taxon>
        <taxon>Unidentata</taxon>
        <taxon>Episquamata</taxon>
        <taxon>Laterata</taxon>
        <taxon>Lacertibaenia</taxon>
        <taxon>Lacertidae</taxon>
        <taxon>Podarcis</taxon>
    </lineage>
</organism>
<dbReference type="Gene3D" id="1.25.40.120">
    <property type="entry name" value="Protein prenylyltransferase"/>
    <property type="match status" value="1"/>
</dbReference>
<dbReference type="GO" id="GO:0008318">
    <property type="term" value="F:protein prenyltransferase activity"/>
    <property type="evidence" value="ECO:0007669"/>
    <property type="project" value="InterPro"/>
</dbReference>
<dbReference type="PANTHER" id="PTHR11129">
    <property type="entry name" value="PROTEIN FARNESYLTRANSFERASE ALPHA SUBUNIT/RAB GERANYLGERANYL TRANSFERASE ALPHA SUBUNIT"/>
    <property type="match status" value="1"/>
</dbReference>
<evidence type="ECO:0000256" key="2">
    <source>
        <dbReference type="ARBA" id="ARBA00022602"/>
    </source>
</evidence>
<evidence type="ECO:0000256" key="4">
    <source>
        <dbReference type="ARBA" id="ARBA00022737"/>
    </source>
</evidence>
<dbReference type="InterPro" id="IPR002088">
    <property type="entry name" value="Prenyl_trans_a"/>
</dbReference>
<dbReference type="Pfam" id="PF01239">
    <property type="entry name" value="PPTA"/>
    <property type="match status" value="4"/>
</dbReference>
<dbReference type="Proteomes" id="UP001178461">
    <property type="component" value="Chromosome 11"/>
</dbReference>
<gene>
    <name evidence="5" type="ORF">PODLI_1B023200</name>
</gene>
<comment type="similarity">
    <text evidence="1">Belongs to the protein prenyltransferase subunit alpha family.</text>
</comment>
<accession>A0AA35PJB2</accession>
<sequence>MAESPEEVAVLVQRVLKDLRNAFQRNPHIDEIGLIPCPEARYNRSPIVLVENKLGVESWCVKFLLPYVHNKLLHYRQRKQWLNKEELIDITCTLLLLNPDFTTAWNVRRWVLQQLIQENSVPTLVNKGNLETAPTERIQRLVKEEMDVCCEAAGRYPSNYNAWSHRAWVLQHVAKLSGKILLDELSSTKHWVSMHVSDHSGFHYRQFLLKSLIDGTETECTVEMHNSPANQQAPRLLKDEENDEAEATCVEEQPDFPLLLNEEVELCTDLINTYPGHETLWCHRRRVFYLQHHLKNKLPLPSVWSAAADKSDGLLNNSHPGAAFGHVSQAMDVDGLLESSRQGYTQETKRLKRAPVQDSISLEAEYRFIDQVLSTCRDVEQARFAGAYRKWLVSFLDITDAFPRVEMRPCLQMHLLFTLNLKARVLKSKNCIN</sequence>
<evidence type="ECO:0000313" key="5">
    <source>
        <dbReference type="EMBL" id="CAI5786832.1"/>
    </source>
</evidence>
<keyword evidence="2" id="KW-0637">Prenyltransferase</keyword>
<reference evidence="5" key="1">
    <citation type="submission" date="2022-12" db="EMBL/GenBank/DDBJ databases">
        <authorList>
            <person name="Alioto T."/>
            <person name="Alioto T."/>
            <person name="Gomez Garrido J."/>
        </authorList>
    </citation>
    <scope>NUCLEOTIDE SEQUENCE</scope>
</reference>
<dbReference type="PANTHER" id="PTHR11129:SF3">
    <property type="entry name" value="PROTEIN PRENYLTRANSFERASE ALPHA SUBUNIT REPEAT-CONTAINING PROTEIN 1"/>
    <property type="match status" value="1"/>
</dbReference>
<keyword evidence="6" id="KW-1185">Reference proteome</keyword>
<evidence type="ECO:0000256" key="3">
    <source>
        <dbReference type="ARBA" id="ARBA00022679"/>
    </source>
</evidence>
<dbReference type="GO" id="GO:0005737">
    <property type="term" value="C:cytoplasm"/>
    <property type="evidence" value="ECO:0007669"/>
    <property type="project" value="TreeGrafter"/>
</dbReference>
<evidence type="ECO:0000313" key="6">
    <source>
        <dbReference type="Proteomes" id="UP001178461"/>
    </source>
</evidence>
<proteinExistence type="inferred from homology"/>
<keyword evidence="4" id="KW-0677">Repeat</keyword>
<dbReference type="AlphaFoldDB" id="A0AA35PJB2"/>
<protein>
    <submittedName>
        <fullName evidence="5">Prenyltransferase alpha subunit repeat-containing 1</fullName>
    </submittedName>
</protein>
<dbReference type="EMBL" id="OX395136">
    <property type="protein sequence ID" value="CAI5786832.1"/>
    <property type="molecule type" value="Genomic_DNA"/>
</dbReference>
<dbReference type="SUPFAM" id="SSF48439">
    <property type="entry name" value="Protein prenylyltransferase"/>
    <property type="match status" value="1"/>
</dbReference>
<dbReference type="PROSITE" id="PS51147">
    <property type="entry name" value="PFTA"/>
    <property type="match status" value="3"/>
</dbReference>